<proteinExistence type="predicted"/>
<accession>A0A3Q9I745</accession>
<dbReference type="KEGG" id="plut:EI981_05655"/>
<dbReference type="EMBL" id="CP034346">
    <property type="protein sequence ID" value="AZS13985.1"/>
    <property type="molecule type" value="Genomic_DNA"/>
</dbReference>
<organism evidence="1 2">
    <name type="scientific">Paenibacillus lutimineralis</name>
    <dbReference type="NCBI Taxonomy" id="2707005"/>
    <lineage>
        <taxon>Bacteria</taxon>
        <taxon>Bacillati</taxon>
        <taxon>Bacillota</taxon>
        <taxon>Bacilli</taxon>
        <taxon>Bacillales</taxon>
        <taxon>Paenibacillaceae</taxon>
        <taxon>Paenibacillus</taxon>
    </lineage>
</organism>
<dbReference type="AlphaFoldDB" id="A0A3Q9I745"/>
<dbReference type="RefSeq" id="WP_126996199.1">
    <property type="nucleotide sequence ID" value="NZ_CP034346.1"/>
</dbReference>
<evidence type="ECO:0008006" key="3">
    <source>
        <dbReference type="Google" id="ProtNLM"/>
    </source>
</evidence>
<dbReference type="Proteomes" id="UP000270678">
    <property type="component" value="Chromosome"/>
</dbReference>
<name>A0A3Q9I745_9BACL</name>
<sequence length="190" mass="21904">MKKIKKIFFLLLCFMILQSGTILFAAVNKSEISFYLNNVFQKREGLIINGDILLSTEQLSEDLFALFSSDELGETVRIYKPNVNLVLLDNNDQVFGKVKSNNRVTFSTLVQVDNLKTKISDLKITITSPAGKTETISSEQIKDSTEYFWFRSENFTYTFSTKDNYIIRVYFKDMDTKKWSPVSEIQIIAI</sequence>
<keyword evidence="2" id="KW-1185">Reference proteome</keyword>
<reference evidence="2" key="1">
    <citation type="submission" date="2018-12" db="EMBL/GenBank/DDBJ databases">
        <title>Complete genome sequence of Paenibacillus sp. MBLB1234.</title>
        <authorList>
            <person name="Nam Y.-D."/>
            <person name="Kang J."/>
            <person name="Chung W.-H."/>
            <person name="Park Y.S."/>
        </authorList>
    </citation>
    <scope>NUCLEOTIDE SEQUENCE [LARGE SCALE GENOMIC DNA]</scope>
    <source>
        <strain evidence="2">MBLB1234</strain>
    </source>
</reference>
<dbReference type="OrthoDB" id="2599723at2"/>
<gene>
    <name evidence="1" type="ORF">EI981_05655</name>
</gene>
<evidence type="ECO:0000313" key="1">
    <source>
        <dbReference type="EMBL" id="AZS13985.1"/>
    </source>
</evidence>
<protein>
    <recommendedName>
        <fullName evidence="3">Copper amine oxidase</fullName>
    </recommendedName>
</protein>
<evidence type="ECO:0000313" key="2">
    <source>
        <dbReference type="Proteomes" id="UP000270678"/>
    </source>
</evidence>